<reference evidence="1 2" key="1">
    <citation type="submission" date="2018-06" db="EMBL/GenBank/DDBJ databases">
        <title>Fusarium incarnatum-equiseti species complex species 28.</title>
        <authorList>
            <person name="Gardiner D.M."/>
        </authorList>
    </citation>
    <scope>NUCLEOTIDE SEQUENCE [LARGE SCALE GENOMIC DNA]</scope>
    <source>
        <strain evidence="1 2">FIESC_28</strain>
    </source>
</reference>
<organism evidence="1 2">
    <name type="scientific">Fusarium coffeatum</name>
    <dbReference type="NCBI Taxonomy" id="231269"/>
    <lineage>
        <taxon>Eukaryota</taxon>
        <taxon>Fungi</taxon>
        <taxon>Dikarya</taxon>
        <taxon>Ascomycota</taxon>
        <taxon>Pezizomycotina</taxon>
        <taxon>Sordariomycetes</taxon>
        <taxon>Hypocreomycetidae</taxon>
        <taxon>Hypocreales</taxon>
        <taxon>Nectriaceae</taxon>
        <taxon>Fusarium</taxon>
        <taxon>Fusarium incarnatum-equiseti species complex</taxon>
    </lineage>
</organism>
<dbReference type="RefSeq" id="XP_031012695.1">
    <property type="nucleotide sequence ID" value="XM_031163272.1"/>
</dbReference>
<dbReference type="AlphaFoldDB" id="A0A366R299"/>
<dbReference type="Proteomes" id="UP000253153">
    <property type="component" value="Unassembled WGS sequence"/>
</dbReference>
<dbReference type="OrthoDB" id="4367324at2759"/>
<dbReference type="GeneID" id="41998568"/>
<comment type="caution">
    <text evidence="1">The sequence shown here is derived from an EMBL/GenBank/DDBJ whole genome shotgun (WGS) entry which is preliminary data.</text>
</comment>
<evidence type="ECO:0000313" key="2">
    <source>
        <dbReference type="Proteomes" id="UP000253153"/>
    </source>
</evidence>
<sequence length="185" mass="20344">MNSPPNFFIPHTWATTSIQDSLASENPTLQVASKTVKLADTNVADIANPGIAHWDDFDLDSLRQAYGDLLEEHPVPRVASSHSPLKINGLTDLKKIFVDHVFPRLMQPIKTGATALGDRLGDRLPDVSMCKDTLVERRYRSALSLISDKGVHYLVSCVLLETQWTSAMVESAKNSGVVACLLLVY</sequence>
<accession>A0A366R299</accession>
<evidence type="ECO:0000313" key="1">
    <source>
        <dbReference type="EMBL" id="RBR11251.1"/>
    </source>
</evidence>
<proteinExistence type="predicted"/>
<protein>
    <submittedName>
        <fullName evidence="1">Uncharacterized protein</fullName>
    </submittedName>
</protein>
<name>A0A366R299_9HYPO</name>
<keyword evidence="2" id="KW-1185">Reference proteome</keyword>
<dbReference type="EMBL" id="QKXC01000216">
    <property type="protein sequence ID" value="RBR11251.1"/>
    <property type="molecule type" value="Genomic_DNA"/>
</dbReference>
<gene>
    <name evidence="1" type="ORF">FIESC28_09135</name>
</gene>